<dbReference type="InterPro" id="IPR000014">
    <property type="entry name" value="PAS"/>
</dbReference>
<keyword evidence="6" id="KW-0418">Kinase</keyword>
<dbReference type="NCBIfam" id="TIGR00229">
    <property type="entry name" value="sensory_box"/>
    <property type="match status" value="3"/>
</dbReference>
<dbReference type="GO" id="GO:0000155">
    <property type="term" value="F:phosphorelay sensor kinase activity"/>
    <property type="evidence" value="ECO:0007669"/>
    <property type="project" value="InterPro"/>
</dbReference>
<dbReference type="InterPro" id="IPR001789">
    <property type="entry name" value="Sig_transdc_resp-reg_receiver"/>
</dbReference>
<evidence type="ECO:0000256" key="8">
    <source>
        <dbReference type="ARBA" id="ARBA00024867"/>
    </source>
</evidence>
<dbReference type="SUPFAM" id="SSF47384">
    <property type="entry name" value="Homodimeric domain of signal transducing histidine kinase"/>
    <property type="match status" value="1"/>
</dbReference>
<dbReference type="OrthoDB" id="505470at2"/>
<evidence type="ECO:0000256" key="9">
    <source>
        <dbReference type="PROSITE-ProRule" id="PRU00169"/>
    </source>
</evidence>
<proteinExistence type="predicted"/>
<evidence type="ECO:0000313" key="15">
    <source>
        <dbReference type="Proteomes" id="UP000199337"/>
    </source>
</evidence>
<dbReference type="SMART" id="SM00388">
    <property type="entry name" value="HisKA"/>
    <property type="match status" value="1"/>
</dbReference>
<protein>
    <recommendedName>
        <fullName evidence="3">Stage 0 sporulation protein A homolog</fullName>
        <ecNumber evidence="2">2.7.13.3</ecNumber>
    </recommendedName>
</protein>
<feature type="domain" description="Histidine kinase" evidence="10">
    <location>
        <begin position="520"/>
        <end position="723"/>
    </location>
</feature>
<dbReference type="CDD" id="cd00130">
    <property type="entry name" value="PAS"/>
    <property type="match status" value="3"/>
</dbReference>
<dbReference type="Pfam" id="PF00512">
    <property type="entry name" value="HisKA"/>
    <property type="match status" value="1"/>
</dbReference>
<feature type="domain" description="PAS" evidence="12">
    <location>
        <begin position="266"/>
        <end position="336"/>
    </location>
</feature>
<keyword evidence="5" id="KW-0808">Transferase</keyword>
<dbReference type="PANTHER" id="PTHR43304">
    <property type="entry name" value="PHYTOCHROME-LIKE PROTEIN CPH1"/>
    <property type="match status" value="1"/>
</dbReference>
<dbReference type="Gene3D" id="1.10.287.130">
    <property type="match status" value="1"/>
</dbReference>
<dbReference type="InterPro" id="IPR013655">
    <property type="entry name" value="PAS_fold_3"/>
</dbReference>
<dbReference type="PROSITE" id="PS50109">
    <property type="entry name" value="HIS_KIN"/>
    <property type="match status" value="1"/>
</dbReference>
<reference evidence="15" key="1">
    <citation type="submission" date="2016-10" db="EMBL/GenBank/DDBJ databases">
        <authorList>
            <person name="Varghese N."/>
            <person name="Submissions S."/>
        </authorList>
    </citation>
    <scope>NUCLEOTIDE SEQUENCE [LARGE SCALE GENOMIC DNA]</scope>
    <source>
        <strain evidence="15">DSM 17038</strain>
    </source>
</reference>
<feature type="modified residue" description="4-aspartylphosphate" evidence="9">
    <location>
        <position position="58"/>
    </location>
</feature>
<dbReference type="InterPro" id="IPR000700">
    <property type="entry name" value="PAS-assoc_C"/>
</dbReference>
<organism evidence="14 15">
    <name type="scientific">Desulfotruncus arcticus DSM 17038</name>
    <dbReference type="NCBI Taxonomy" id="1121424"/>
    <lineage>
        <taxon>Bacteria</taxon>
        <taxon>Bacillati</taxon>
        <taxon>Bacillota</taxon>
        <taxon>Clostridia</taxon>
        <taxon>Eubacteriales</taxon>
        <taxon>Desulfallaceae</taxon>
        <taxon>Desulfotruncus</taxon>
    </lineage>
</organism>
<dbReference type="InterPro" id="IPR011006">
    <property type="entry name" value="CheY-like_superfamily"/>
</dbReference>
<dbReference type="Gene3D" id="3.40.50.2300">
    <property type="match status" value="1"/>
</dbReference>
<evidence type="ECO:0000259" key="10">
    <source>
        <dbReference type="PROSITE" id="PS50109"/>
    </source>
</evidence>
<feature type="domain" description="Response regulatory" evidence="11">
    <location>
        <begin position="7"/>
        <end position="123"/>
    </location>
</feature>
<dbReference type="InterPro" id="IPR036890">
    <property type="entry name" value="HATPase_C_sf"/>
</dbReference>
<keyword evidence="7" id="KW-0902">Two-component regulatory system</keyword>
<evidence type="ECO:0000259" key="11">
    <source>
        <dbReference type="PROSITE" id="PS50110"/>
    </source>
</evidence>
<dbReference type="Gene3D" id="3.30.565.10">
    <property type="entry name" value="Histidine kinase-like ATPase, C-terminal domain"/>
    <property type="match status" value="1"/>
</dbReference>
<dbReference type="CDD" id="cd00156">
    <property type="entry name" value="REC"/>
    <property type="match status" value="1"/>
</dbReference>
<evidence type="ECO:0000256" key="2">
    <source>
        <dbReference type="ARBA" id="ARBA00012438"/>
    </source>
</evidence>
<evidence type="ECO:0000256" key="7">
    <source>
        <dbReference type="ARBA" id="ARBA00023012"/>
    </source>
</evidence>
<dbReference type="Pfam" id="PF08447">
    <property type="entry name" value="PAS_3"/>
    <property type="match status" value="2"/>
</dbReference>
<dbReference type="AlphaFoldDB" id="A0A1I2YWV0"/>
<dbReference type="PRINTS" id="PR00344">
    <property type="entry name" value="BCTRLSENSOR"/>
</dbReference>
<dbReference type="SMART" id="SM00448">
    <property type="entry name" value="REC"/>
    <property type="match status" value="1"/>
</dbReference>
<comment type="catalytic activity">
    <reaction evidence="1">
        <text>ATP + protein L-histidine = ADP + protein N-phospho-L-histidine.</text>
        <dbReference type="EC" id="2.7.13.3"/>
    </reaction>
</comment>
<evidence type="ECO:0000256" key="1">
    <source>
        <dbReference type="ARBA" id="ARBA00000085"/>
    </source>
</evidence>
<dbReference type="InterPro" id="IPR003594">
    <property type="entry name" value="HATPase_dom"/>
</dbReference>
<dbReference type="InterPro" id="IPR052162">
    <property type="entry name" value="Sensor_kinase/Photoreceptor"/>
</dbReference>
<dbReference type="SUPFAM" id="SSF55785">
    <property type="entry name" value="PYP-like sensor domain (PAS domain)"/>
    <property type="match status" value="3"/>
</dbReference>
<feature type="domain" description="PAC" evidence="13">
    <location>
        <begin position="459"/>
        <end position="507"/>
    </location>
</feature>
<dbReference type="Gene3D" id="3.30.450.20">
    <property type="entry name" value="PAS domain"/>
    <property type="match status" value="3"/>
</dbReference>
<dbReference type="PANTHER" id="PTHR43304:SF1">
    <property type="entry name" value="PAC DOMAIN-CONTAINING PROTEIN"/>
    <property type="match status" value="1"/>
</dbReference>
<feature type="domain" description="PAC" evidence="13">
    <location>
        <begin position="340"/>
        <end position="392"/>
    </location>
</feature>
<evidence type="ECO:0000259" key="12">
    <source>
        <dbReference type="PROSITE" id="PS50112"/>
    </source>
</evidence>
<dbReference type="PROSITE" id="PS50113">
    <property type="entry name" value="PAC"/>
    <property type="match status" value="2"/>
</dbReference>
<dbReference type="STRING" id="341036.SAMN05660649_04639"/>
<evidence type="ECO:0000259" key="13">
    <source>
        <dbReference type="PROSITE" id="PS50113"/>
    </source>
</evidence>
<dbReference type="InterPro" id="IPR035965">
    <property type="entry name" value="PAS-like_dom_sf"/>
</dbReference>
<dbReference type="SUPFAM" id="SSF52172">
    <property type="entry name" value="CheY-like"/>
    <property type="match status" value="1"/>
</dbReference>
<dbReference type="Proteomes" id="UP000199337">
    <property type="component" value="Unassembled WGS sequence"/>
</dbReference>
<accession>A0A1I2YWV0</accession>
<dbReference type="CDD" id="cd00082">
    <property type="entry name" value="HisKA"/>
    <property type="match status" value="1"/>
</dbReference>
<gene>
    <name evidence="14" type="ORF">SAMN05660649_04639</name>
</gene>
<dbReference type="SUPFAM" id="SSF55874">
    <property type="entry name" value="ATPase domain of HSP90 chaperone/DNA topoisomerase II/histidine kinase"/>
    <property type="match status" value="1"/>
</dbReference>
<dbReference type="PROSITE" id="PS50110">
    <property type="entry name" value="RESPONSE_REGULATORY"/>
    <property type="match status" value="1"/>
</dbReference>
<sequence length="723" mass="82427">MAEKLLRVLIVEDSEDDMLLLLRELRRGGYDPAYEQVWTGPAMSKALETREWDLIISDYVMPSFNGLTALKLMKEHGYEVPFIILSGQISEEIAVETMKAGAHDYIFKGNMGRLIPAIDRELREAEVRRENRLVGKKLQASEERFYKIFNASPDLMIIIDLETQKIIEVNESWLKVTGLRRESVIGRTRNEFNMPTLLEDLQKLWHLLLEQGEVHNLEMPLYNNIAKTGILLVSANIIDLDDRKCVLILAKEITKYKQMEEEVQNSRIRYSTVFNHAIIGMAVLNAEGLILESNPALQSLLGYSEQELRGIAFTELTHPDDIKKDLDLYSKLIAGKWDQYQLEKRYIRKDGKMLWAKLSASVVRSSLGDPVFIIRMVENITERKHAEKELDNFFDLSLDMLCIFDTKGYVHRINSAIEKILGYTKDDLIARQITDFVHPEDLEKTKGLYQHLNAGKPVIKLNNRYFCRDGSTKWLEWVAVYDPTQELIYAVARDVTERKQLEKEMLRLERLNLVGEMAAGISHEVRNPMTTIRGFLQLLSGKEECAHYKGYYNLMIEELDRANSIITEFLSLGRNKETKLKMQNLNDIITTLLPLIQADAMRMDKYIETQLNAVPDLMLNDKELRQLILNLTRNGLEAMPQSGVVTISTYTTGQGVCLEVQDQGKGMSPEVIEKLGTPFFTTKDQGTGLGMAVCYGIAARHNARIGVTSGTGGTTFIVRFPAG</sequence>
<evidence type="ECO:0000256" key="5">
    <source>
        <dbReference type="ARBA" id="ARBA00022679"/>
    </source>
</evidence>
<name>A0A1I2YWV0_9FIRM</name>
<dbReference type="SMART" id="SM00387">
    <property type="entry name" value="HATPase_c"/>
    <property type="match status" value="1"/>
</dbReference>
<feature type="domain" description="PAS" evidence="12">
    <location>
        <begin position="141"/>
        <end position="212"/>
    </location>
</feature>
<dbReference type="InterPro" id="IPR005467">
    <property type="entry name" value="His_kinase_dom"/>
</dbReference>
<dbReference type="EMBL" id="FOOX01000023">
    <property type="protein sequence ID" value="SFH29749.1"/>
    <property type="molecule type" value="Genomic_DNA"/>
</dbReference>
<comment type="function">
    <text evidence="8">May play the central regulatory role in sporulation. It may be an element of the effector pathway responsible for the activation of sporulation genes in response to nutritional stress. Spo0A may act in concert with spo0H (a sigma factor) to control the expression of some genes that are critical to the sporulation process.</text>
</comment>
<evidence type="ECO:0000313" key="14">
    <source>
        <dbReference type="EMBL" id="SFH29749.1"/>
    </source>
</evidence>
<dbReference type="InterPro" id="IPR036097">
    <property type="entry name" value="HisK_dim/P_sf"/>
</dbReference>
<keyword evidence="15" id="KW-1185">Reference proteome</keyword>
<dbReference type="RefSeq" id="WP_092474981.1">
    <property type="nucleotide sequence ID" value="NZ_FOOX01000023.1"/>
</dbReference>
<dbReference type="Pfam" id="PF13188">
    <property type="entry name" value="PAS_8"/>
    <property type="match status" value="1"/>
</dbReference>
<dbReference type="InterPro" id="IPR003661">
    <property type="entry name" value="HisK_dim/P_dom"/>
</dbReference>
<dbReference type="InterPro" id="IPR001610">
    <property type="entry name" value="PAC"/>
</dbReference>
<dbReference type="SMART" id="SM00091">
    <property type="entry name" value="PAS"/>
    <property type="match status" value="3"/>
</dbReference>
<dbReference type="EC" id="2.7.13.3" evidence="2"/>
<evidence type="ECO:0000256" key="3">
    <source>
        <dbReference type="ARBA" id="ARBA00018672"/>
    </source>
</evidence>
<feature type="domain" description="PAS" evidence="12">
    <location>
        <begin position="386"/>
        <end position="456"/>
    </location>
</feature>
<keyword evidence="4 9" id="KW-0597">Phosphoprotein</keyword>
<evidence type="ECO:0000256" key="4">
    <source>
        <dbReference type="ARBA" id="ARBA00022553"/>
    </source>
</evidence>
<dbReference type="SMART" id="SM00086">
    <property type="entry name" value="PAC"/>
    <property type="match status" value="2"/>
</dbReference>
<dbReference type="Pfam" id="PF02518">
    <property type="entry name" value="HATPase_c"/>
    <property type="match status" value="1"/>
</dbReference>
<dbReference type="InterPro" id="IPR004358">
    <property type="entry name" value="Sig_transdc_His_kin-like_C"/>
</dbReference>
<dbReference type="Pfam" id="PF00072">
    <property type="entry name" value="Response_reg"/>
    <property type="match status" value="1"/>
</dbReference>
<dbReference type="PROSITE" id="PS50112">
    <property type="entry name" value="PAS"/>
    <property type="match status" value="3"/>
</dbReference>
<evidence type="ECO:0000256" key="6">
    <source>
        <dbReference type="ARBA" id="ARBA00022777"/>
    </source>
</evidence>